<dbReference type="AlphaFoldDB" id="A0A2T6A5I1"/>
<accession>A0A2T6A5I1</accession>
<comment type="caution">
    <text evidence="2">The sequence shown here is derived from an EMBL/GenBank/DDBJ whole genome shotgun (WGS) entry which is preliminary data.</text>
</comment>
<keyword evidence="3" id="KW-1185">Reference proteome</keyword>
<evidence type="ECO:0000313" key="2">
    <source>
        <dbReference type="EMBL" id="PTX39022.1"/>
    </source>
</evidence>
<gene>
    <name evidence="2" type="ORF">C8N34_1402</name>
</gene>
<evidence type="ECO:0000313" key="3">
    <source>
        <dbReference type="Proteomes" id="UP000244224"/>
    </source>
</evidence>
<dbReference type="OrthoDB" id="7692406at2"/>
<name>A0A2T6A5I1_9RHOB</name>
<dbReference type="Proteomes" id="UP000244224">
    <property type="component" value="Unassembled WGS sequence"/>
</dbReference>
<reference evidence="2 3" key="1">
    <citation type="submission" date="2018-04" db="EMBL/GenBank/DDBJ databases">
        <title>Genomic Encyclopedia of Archaeal and Bacterial Type Strains, Phase II (KMG-II): from individual species to whole genera.</title>
        <authorList>
            <person name="Goeker M."/>
        </authorList>
    </citation>
    <scope>NUCLEOTIDE SEQUENCE [LARGE SCALE GENOMIC DNA]</scope>
    <source>
        <strain evidence="2 3">DSM 21823</strain>
    </source>
</reference>
<feature type="compositionally biased region" description="Basic and acidic residues" evidence="1">
    <location>
        <begin position="1"/>
        <end position="16"/>
    </location>
</feature>
<organism evidence="2 3">
    <name type="scientific">Gemmobacter caeni</name>
    <dbReference type="NCBI Taxonomy" id="589035"/>
    <lineage>
        <taxon>Bacteria</taxon>
        <taxon>Pseudomonadati</taxon>
        <taxon>Pseudomonadota</taxon>
        <taxon>Alphaproteobacteria</taxon>
        <taxon>Rhodobacterales</taxon>
        <taxon>Paracoccaceae</taxon>
        <taxon>Gemmobacter</taxon>
    </lineage>
</organism>
<dbReference type="EMBL" id="QBKP01000040">
    <property type="protein sequence ID" value="PTX39022.1"/>
    <property type="molecule type" value="Genomic_DNA"/>
</dbReference>
<sequence length="230" mass="25502">MTGQDLTEHSFPDRGAKRGMAGGEGAEKMGDAMTEGAETDEGHGRRAVRDHLIARLEQAGFVRKRGVTLEAHEARMTVIAEKLSYMDPDKLDALADELIDLSGGKADWPSEVLIMHRAQVWQPRPLAHNRALVSWLGSVEGPKAVLRGDLVEVYRFLRKYPRPPFEYEQRGIAQEAEDNARGLRILADKRDRGASLTDAELRWEASYLRDKADAMALVEAGQGKREGNAA</sequence>
<evidence type="ECO:0000256" key="1">
    <source>
        <dbReference type="SAM" id="MobiDB-lite"/>
    </source>
</evidence>
<feature type="region of interest" description="Disordered" evidence="1">
    <location>
        <begin position="1"/>
        <end position="45"/>
    </location>
</feature>
<proteinExistence type="predicted"/>
<protein>
    <submittedName>
        <fullName evidence="2">Uncharacterized protein</fullName>
    </submittedName>
</protein>
<dbReference type="RefSeq" id="WP_108130960.1">
    <property type="nucleotide sequence ID" value="NZ_QBKP01000040.1"/>
</dbReference>